<evidence type="ECO:0000313" key="3">
    <source>
        <dbReference type="Proteomes" id="UP001241926"/>
    </source>
</evidence>
<dbReference type="Proteomes" id="UP001241926">
    <property type="component" value="Unassembled WGS sequence"/>
</dbReference>
<feature type="transmembrane region" description="Helical" evidence="1">
    <location>
        <begin position="76"/>
        <end position="94"/>
    </location>
</feature>
<dbReference type="EMBL" id="JASJUS010000026">
    <property type="protein sequence ID" value="MDL2079753.1"/>
    <property type="molecule type" value="Genomic_DNA"/>
</dbReference>
<keyword evidence="3" id="KW-1185">Reference proteome</keyword>
<dbReference type="RefSeq" id="WP_093719998.1">
    <property type="nucleotide sequence ID" value="NZ_JASJUS010000026.1"/>
</dbReference>
<protein>
    <submittedName>
        <fullName evidence="2">Uncharacterized protein</fullName>
    </submittedName>
</protein>
<accession>A0ABT7J885</accession>
<reference evidence="2 3" key="1">
    <citation type="submission" date="2023-05" db="EMBL/GenBank/DDBJ databases">
        <title>Streptomyces fuscus sp. nov., a brown-black pigment producing actinomyces isolated from dry sand of Sea duck farm.</title>
        <authorList>
            <person name="Xie J."/>
            <person name="Shen N."/>
        </authorList>
    </citation>
    <scope>NUCLEOTIDE SEQUENCE [LARGE SCALE GENOMIC DNA]</scope>
    <source>
        <strain evidence="2 3">GXMU-J15</strain>
    </source>
</reference>
<name>A0ABT7J885_9ACTN</name>
<evidence type="ECO:0000256" key="1">
    <source>
        <dbReference type="SAM" id="Phobius"/>
    </source>
</evidence>
<proteinExistence type="predicted"/>
<gene>
    <name evidence="2" type="ORF">QNN03_25245</name>
</gene>
<keyword evidence="1" id="KW-1133">Transmembrane helix</keyword>
<comment type="caution">
    <text evidence="2">The sequence shown here is derived from an EMBL/GenBank/DDBJ whole genome shotgun (WGS) entry which is preliminary data.</text>
</comment>
<keyword evidence="1" id="KW-0812">Transmembrane</keyword>
<sequence length="101" mass="11100">MTVSGSSERLQEFSPAQYIAPYLILVVGDGGARNASWGERPVVFCVFAVAAALGVVLAVTRLRCMWNIHQRQTVPAWTRFLGLLLALYGLYVVYCFSDGLT</sequence>
<evidence type="ECO:0000313" key="2">
    <source>
        <dbReference type="EMBL" id="MDL2079753.1"/>
    </source>
</evidence>
<organism evidence="2 3">
    <name type="scientific">Streptomyces fuscus</name>
    <dbReference type="NCBI Taxonomy" id="3048495"/>
    <lineage>
        <taxon>Bacteria</taxon>
        <taxon>Bacillati</taxon>
        <taxon>Actinomycetota</taxon>
        <taxon>Actinomycetes</taxon>
        <taxon>Kitasatosporales</taxon>
        <taxon>Streptomycetaceae</taxon>
        <taxon>Streptomyces</taxon>
    </lineage>
</organism>
<feature type="transmembrane region" description="Helical" evidence="1">
    <location>
        <begin position="41"/>
        <end position="64"/>
    </location>
</feature>
<keyword evidence="1" id="KW-0472">Membrane</keyword>